<accession>E4ZME3</accession>
<dbReference type="EMBL" id="FP929094">
    <property type="protein sequence ID" value="CBX92492.1"/>
    <property type="molecule type" value="Genomic_DNA"/>
</dbReference>
<organism evidence="3">
    <name type="scientific">Leptosphaeria maculans (strain JN3 / isolate v23.1.3 / race Av1-4-5-6-7-8)</name>
    <name type="common">Blackleg fungus</name>
    <name type="synonym">Phoma lingam</name>
    <dbReference type="NCBI Taxonomy" id="985895"/>
    <lineage>
        <taxon>Eukaryota</taxon>
        <taxon>Fungi</taxon>
        <taxon>Dikarya</taxon>
        <taxon>Ascomycota</taxon>
        <taxon>Pezizomycotina</taxon>
        <taxon>Dothideomycetes</taxon>
        <taxon>Pleosporomycetidae</taxon>
        <taxon>Pleosporales</taxon>
        <taxon>Pleosporineae</taxon>
        <taxon>Leptosphaeriaceae</taxon>
        <taxon>Plenodomus</taxon>
        <taxon>Plenodomus lingam/Leptosphaeria maculans species complex</taxon>
    </lineage>
</organism>
<dbReference type="HOGENOM" id="CLU_3207763_0_0_1"/>
<dbReference type="InParanoid" id="E4ZME3"/>
<evidence type="ECO:0000313" key="3">
    <source>
        <dbReference type="Proteomes" id="UP000002668"/>
    </source>
</evidence>
<evidence type="ECO:0000256" key="1">
    <source>
        <dbReference type="SAM" id="MobiDB-lite"/>
    </source>
</evidence>
<evidence type="ECO:0000313" key="2">
    <source>
        <dbReference type="EMBL" id="CBX92492.1"/>
    </source>
</evidence>
<feature type="region of interest" description="Disordered" evidence="1">
    <location>
        <begin position="1"/>
        <end position="27"/>
    </location>
</feature>
<feature type="compositionally biased region" description="Basic and acidic residues" evidence="1">
    <location>
        <begin position="1"/>
        <end position="15"/>
    </location>
</feature>
<keyword evidence="3" id="KW-1185">Reference proteome</keyword>
<reference evidence="3" key="1">
    <citation type="journal article" date="2011" name="Nat. Commun.">
        <title>Effector diversification within compartments of the Leptosphaeria maculans genome affected by Repeat-Induced Point mutations.</title>
        <authorList>
            <person name="Rouxel T."/>
            <person name="Grandaubert J."/>
            <person name="Hane J.K."/>
            <person name="Hoede C."/>
            <person name="van de Wouw A.P."/>
            <person name="Couloux A."/>
            <person name="Dominguez V."/>
            <person name="Anthouard V."/>
            <person name="Bally P."/>
            <person name="Bourras S."/>
            <person name="Cozijnsen A.J."/>
            <person name="Ciuffetti L.M."/>
            <person name="Degrave A."/>
            <person name="Dilmaghani A."/>
            <person name="Duret L."/>
            <person name="Fudal I."/>
            <person name="Goodwin S.B."/>
            <person name="Gout L."/>
            <person name="Glaser N."/>
            <person name="Linglin J."/>
            <person name="Kema G.H.J."/>
            <person name="Lapalu N."/>
            <person name="Lawrence C.B."/>
            <person name="May K."/>
            <person name="Meyer M."/>
            <person name="Ollivier B."/>
            <person name="Poulain J."/>
            <person name="Schoch C.L."/>
            <person name="Simon A."/>
            <person name="Spatafora J.W."/>
            <person name="Stachowiak A."/>
            <person name="Turgeon B.G."/>
            <person name="Tyler B.M."/>
            <person name="Vincent D."/>
            <person name="Weissenbach J."/>
            <person name="Amselem J."/>
            <person name="Quesneville H."/>
            <person name="Oliver R.P."/>
            <person name="Wincker P."/>
            <person name="Balesdent M.-H."/>
            <person name="Howlett B.J."/>
        </authorList>
    </citation>
    <scope>NUCLEOTIDE SEQUENCE [LARGE SCALE GENOMIC DNA]</scope>
    <source>
        <strain evidence="3">JN3 / isolate v23.1.3 / race Av1-4-5-6-7-8</strain>
    </source>
</reference>
<protein>
    <submittedName>
        <fullName evidence="2">Predicted protein</fullName>
    </submittedName>
</protein>
<proteinExistence type="predicted"/>
<name>E4ZME3_LEPMJ</name>
<gene>
    <name evidence="2" type="ORF">LEMA_uP051980.1</name>
</gene>
<sequence length="45" mass="4945">MAGDRPAEPEPHRPSNYDGPNPLTMAFGQPCCMRSLADERPHSHA</sequence>
<dbReference type="AlphaFoldDB" id="E4ZME3"/>
<dbReference type="VEuPathDB" id="FungiDB:LEMA_uP051980.1"/>
<dbReference type="Proteomes" id="UP000002668">
    <property type="component" value="Genome"/>
</dbReference>